<reference evidence="3 4" key="1">
    <citation type="submission" date="2014-06" db="EMBL/GenBank/DDBJ databases">
        <title>Evolutionary Origins and Diversification of the Mycorrhizal Mutualists.</title>
        <authorList>
            <consortium name="DOE Joint Genome Institute"/>
            <consortium name="Mycorrhizal Genomics Consortium"/>
            <person name="Kohler A."/>
            <person name="Kuo A."/>
            <person name="Nagy L.G."/>
            <person name="Floudas D."/>
            <person name="Copeland A."/>
            <person name="Barry K.W."/>
            <person name="Cichocki N."/>
            <person name="Veneault-Fourrey C."/>
            <person name="LaButti K."/>
            <person name="Lindquist E.A."/>
            <person name="Lipzen A."/>
            <person name="Lundell T."/>
            <person name="Morin E."/>
            <person name="Murat C."/>
            <person name="Riley R."/>
            <person name="Ohm R."/>
            <person name="Sun H."/>
            <person name="Tunlid A."/>
            <person name="Henrissat B."/>
            <person name="Grigoriev I.V."/>
            <person name="Hibbett D.S."/>
            <person name="Martin F."/>
        </authorList>
    </citation>
    <scope>NUCLEOTIDE SEQUENCE [LARGE SCALE GENOMIC DNA]</scope>
    <source>
        <strain evidence="3 4">SS14</strain>
    </source>
</reference>
<dbReference type="Gene3D" id="2.60.120.260">
    <property type="entry name" value="Galactose-binding domain-like"/>
    <property type="match status" value="2"/>
</dbReference>
<dbReference type="Proteomes" id="UP000054279">
    <property type="component" value="Unassembled WGS sequence"/>
</dbReference>
<evidence type="ECO:0000256" key="2">
    <source>
        <dbReference type="SAM" id="Phobius"/>
    </source>
</evidence>
<keyword evidence="4" id="KW-1185">Reference proteome</keyword>
<feature type="transmembrane region" description="Helical" evidence="2">
    <location>
        <begin position="280"/>
        <end position="304"/>
    </location>
</feature>
<gene>
    <name evidence="3" type="ORF">M422DRAFT_32465</name>
</gene>
<organism evidence="3 4">
    <name type="scientific">Sphaerobolus stellatus (strain SS14)</name>
    <dbReference type="NCBI Taxonomy" id="990650"/>
    <lineage>
        <taxon>Eukaryota</taxon>
        <taxon>Fungi</taxon>
        <taxon>Dikarya</taxon>
        <taxon>Basidiomycota</taxon>
        <taxon>Agaricomycotina</taxon>
        <taxon>Agaricomycetes</taxon>
        <taxon>Phallomycetidae</taxon>
        <taxon>Geastrales</taxon>
        <taxon>Sphaerobolaceae</taxon>
        <taxon>Sphaerobolus</taxon>
    </lineage>
</organism>
<dbReference type="OrthoDB" id="2576082at2759"/>
<keyword evidence="2" id="KW-0472">Membrane</keyword>
<keyword evidence="2" id="KW-1133">Transmembrane helix</keyword>
<evidence type="ECO:0000313" key="4">
    <source>
        <dbReference type="Proteomes" id="UP000054279"/>
    </source>
</evidence>
<accession>A0A0C9UYA1</accession>
<evidence type="ECO:0000313" key="3">
    <source>
        <dbReference type="EMBL" id="KIJ39859.1"/>
    </source>
</evidence>
<evidence type="ECO:0000256" key="1">
    <source>
        <dbReference type="SAM" id="MobiDB-lite"/>
    </source>
</evidence>
<dbReference type="AlphaFoldDB" id="A0A0C9UYA1"/>
<keyword evidence="2" id="KW-0812">Transmembrane</keyword>
<feature type="region of interest" description="Disordered" evidence="1">
    <location>
        <begin position="355"/>
        <end position="408"/>
    </location>
</feature>
<feature type="compositionally biased region" description="Basic and acidic residues" evidence="1">
    <location>
        <begin position="371"/>
        <end position="402"/>
    </location>
</feature>
<proteinExistence type="predicted"/>
<dbReference type="HOGENOM" id="CLU_792646_0_0_1"/>
<protein>
    <submittedName>
        <fullName evidence="3">Uncharacterized protein</fullName>
    </submittedName>
</protein>
<name>A0A0C9UYA1_SPHS4</name>
<sequence>MPSYDVTVDDSSPMVIYSDGWIDSNFTTAPSTSYFGGTRHITGLKNANATLSFYGNGISVYGTRGTGYGSFSVLLDGQNQSASTSSSGNDSQQFQQLLFSKSDFVVSAHTVTIINDGNGDLDLDYVVFAAGNGDPTVEAMNITVDDSSSQISYSPRSAWRSVENATYFDNSLRVSNTNGSEATFSFLGDAVSVYGTTGPDHGIFSVQMDNQSPMLLNASASESHTQTLLFFIGGLRHGQHTIKITNKENATFGLDVIGVSSWSSPVQFPSSFKHLSTANIPVIAGVLSGACVIIFWSIAAFLWLRRRRRRKICLRSTADRPEETVKKAADFIVPPDPAIVEGLYEPGYHLFKDKKEQAKARRTHSSGQRSQAEKHDPPSRVESYRDAHETEEEVAKEGERPSSENTNS</sequence>
<dbReference type="EMBL" id="KN837148">
    <property type="protein sequence ID" value="KIJ39859.1"/>
    <property type="molecule type" value="Genomic_DNA"/>
</dbReference>